<feature type="domain" description="DUF3566" evidence="3">
    <location>
        <begin position="48"/>
        <end position="165"/>
    </location>
</feature>
<dbReference type="Pfam" id="PF12089">
    <property type="entry name" value="DUF3566"/>
    <property type="match status" value="1"/>
</dbReference>
<dbReference type="KEGG" id="xya:ET471_05340"/>
<keyword evidence="2" id="KW-0472">Membrane</keyword>
<feature type="region of interest" description="Disordered" evidence="1">
    <location>
        <begin position="11"/>
        <end position="48"/>
    </location>
</feature>
<dbReference type="OrthoDB" id="3240216at2"/>
<gene>
    <name evidence="4" type="ORF">ET471_05340</name>
</gene>
<protein>
    <submittedName>
        <fullName evidence="4">DUF3566 domain-containing protein</fullName>
    </submittedName>
</protein>
<dbReference type="EMBL" id="CP035493">
    <property type="protein sequence ID" value="QAY71745.1"/>
    <property type="molecule type" value="Genomic_DNA"/>
</dbReference>
<keyword evidence="2" id="KW-1133">Transmembrane helix</keyword>
<feature type="transmembrane region" description="Helical" evidence="2">
    <location>
        <begin position="66"/>
        <end position="89"/>
    </location>
</feature>
<evidence type="ECO:0000313" key="4">
    <source>
        <dbReference type="EMBL" id="QAY71745.1"/>
    </source>
</evidence>
<evidence type="ECO:0000256" key="1">
    <source>
        <dbReference type="SAM" id="MobiDB-lite"/>
    </source>
</evidence>
<sequence>MHYTAGGVRFTVDGRPVPPPTAGGPGAPGGPTQPAPARPAQPSGLGGPRRVRLTVSRIDPWSVMKLAFLLAVAIAIMTVVAAAVFWFVVDGLGTFDKIQQFINQVVGQNTAVNLEDFVAFDRVVSLATLVAIVNIVLMTAIATIMAILYNITAALVGGVHVTLTDD</sequence>
<organism evidence="4 5">
    <name type="scientific">Xylanimonas protaetiae</name>
    <dbReference type="NCBI Taxonomy" id="2509457"/>
    <lineage>
        <taxon>Bacteria</taxon>
        <taxon>Bacillati</taxon>
        <taxon>Actinomycetota</taxon>
        <taxon>Actinomycetes</taxon>
        <taxon>Micrococcales</taxon>
        <taxon>Promicromonosporaceae</taxon>
        <taxon>Xylanimonas</taxon>
    </lineage>
</organism>
<dbReference type="AlphaFoldDB" id="A0A4P6F881"/>
<feature type="transmembrane region" description="Helical" evidence="2">
    <location>
        <begin position="123"/>
        <end position="149"/>
    </location>
</feature>
<reference evidence="4 5" key="1">
    <citation type="submission" date="2019-01" db="EMBL/GenBank/DDBJ databases">
        <title>Genome sequencing of strain FW10M-9.</title>
        <authorList>
            <person name="Heo J."/>
            <person name="Kim S.-J."/>
            <person name="Kim J.-S."/>
            <person name="Hong S.-B."/>
            <person name="Kwon S.-W."/>
        </authorList>
    </citation>
    <scope>NUCLEOTIDE SEQUENCE [LARGE SCALE GENOMIC DNA]</scope>
    <source>
        <strain evidence="4 5">FW10M-9</strain>
    </source>
</reference>
<evidence type="ECO:0000313" key="5">
    <source>
        <dbReference type="Proteomes" id="UP000292118"/>
    </source>
</evidence>
<evidence type="ECO:0000259" key="3">
    <source>
        <dbReference type="Pfam" id="PF12089"/>
    </source>
</evidence>
<proteinExistence type="predicted"/>
<dbReference type="InterPro" id="IPR021949">
    <property type="entry name" value="DUF3566_TM"/>
</dbReference>
<accession>A0A4P6F881</accession>
<keyword evidence="2" id="KW-0812">Transmembrane</keyword>
<dbReference type="Proteomes" id="UP000292118">
    <property type="component" value="Chromosome"/>
</dbReference>
<evidence type="ECO:0000256" key="2">
    <source>
        <dbReference type="SAM" id="Phobius"/>
    </source>
</evidence>
<name>A0A4P6F881_9MICO</name>
<keyword evidence="5" id="KW-1185">Reference proteome</keyword>